<dbReference type="AlphaFoldDB" id="A0A849VGF4"/>
<dbReference type="SUPFAM" id="SSF53850">
    <property type="entry name" value="Periplasmic binding protein-like II"/>
    <property type="match status" value="1"/>
</dbReference>
<evidence type="ECO:0000256" key="3">
    <source>
        <dbReference type="ARBA" id="ARBA00023125"/>
    </source>
</evidence>
<evidence type="ECO:0000256" key="2">
    <source>
        <dbReference type="ARBA" id="ARBA00023015"/>
    </source>
</evidence>
<accession>A0A849VGF4</accession>
<dbReference type="Proteomes" id="UP000586305">
    <property type="component" value="Unassembled WGS sequence"/>
</dbReference>
<dbReference type="InterPro" id="IPR036388">
    <property type="entry name" value="WH-like_DNA-bd_sf"/>
</dbReference>
<dbReference type="InterPro" id="IPR000847">
    <property type="entry name" value="LysR_HTH_N"/>
</dbReference>
<dbReference type="InterPro" id="IPR058163">
    <property type="entry name" value="LysR-type_TF_proteobact-type"/>
</dbReference>
<dbReference type="Pfam" id="PF03466">
    <property type="entry name" value="LysR_substrate"/>
    <property type="match status" value="1"/>
</dbReference>
<dbReference type="CDD" id="cd08422">
    <property type="entry name" value="PBP2_CrgA_like"/>
    <property type="match status" value="1"/>
</dbReference>
<dbReference type="GO" id="GO:0006351">
    <property type="term" value="P:DNA-templated transcription"/>
    <property type="evidence" value="ECO:0007669"/>
    <property type="project" value="TreeGrafter"/>
</dbReference>
<dbReference type="EMBL" id="JABBPG010000003">
    <property type="protein sequence ID" value="NOU50954.1"/>
    <property type="molecule type" value="Genomic_DNA"/>
</dbReference>
<dbReference type="SUPFAM" id="SSF46785">
    <property type="entry name" value="Winged helix' DNA-binding domain"/>
    <property type="match status" value="1"/>
</dbReference>
<reference evidence="6 7" key="1">
    <citation type="submission" date="2020-04" db="EMBL/GenBank/DDBJ databases">
        <title>Pseudoalteromonas caenipelagi sp. nov., isolated from a tidal flat.</title>
        <authorList>
            <person name="Park S."/>
            <person name="Yoon J.-H."/>
        </authorList>
    </citation>
    <scope>NUCLEOTIDE SEQUENCE [LARGE SCALE GENOMIC DNA]</scope>
    <source>
        <strain evidence="6 7">JBTF-M23</strain>
    </source>
</reference>
<dbReference type="Pfam" id="PF00126">
    <property type="entry name" value="HTH_1"/>
    <property type="match status" value="1"/>
</dbReference>
<name>A0A849VGF4_9GAMM</name>
<dbReference type="PANTHER" id="PTHR30537">
    <property type="entry name" value="HTH-TYPE TRANSCRIPTIONAL REGULATOR"/>
    <property type="match status" value="1"/>
</dbReference>
<comment type="similarity">
    <text evidence="1">Belongs to the LysR transcriptional regulatory family.</text>
</comment>
<gene>
    <name evidence="6" type="ORF">HG263_10465</name>
</gene>
<proteinExistence type="inferred from homology"/>
<evidence type="ECO:0000313" key="6">
    <source>
        <dbReference type="EMBL" id="NOU50954.1"/>
    </source>
</evidence>
<dbReference type="GO" id="GO:0003700">
    <property type="term" value="F:DNA-binding transcription factor activity"/>
    <property type="evidence" value="ECO:0007669"/>
    <property type="project" value="InterPro"/>
</dbReference>
<dbReference type="FunFam" id="1.10.10.10:FF:000001">
    <property type="entry name" value="LysR family transcriptional regulator"/>
    <property type="match status" value="1"/>
</dbReference>
<dbReference type="PROSITE" id="PS50931">
    <property type="entry name" value="HTH_LYSR"/>
    <property type="match status" value="1"/>
</dbReference>
<dbReference type="InterPro" id="IPR005119">
    <property type="entry name" value="LysR_subst-bd"/>
</dbReference>
<keyword evidence="3" id="KW-0238">DNA-binding</keyword>
<dbReference type="PANTHER" id="PTHR30537:SF5">
    <property type="entry name" value="HTH-TYPE TRANSCRIPTIONAL ACTIVATOR TTDR-RELATED"/>
    <property type="match status" value="1"/>
</dbReference>
<keyword evidence="7" id="KW-1185">Reference proteome</keyword>
<dbReference type="RefSeq" id="WP_171626018.1">
    <property type="nucleotide sequence ID" value="NZ_JABBPG010000003.1"/>
</dbReference>
<organism evidence="6 7">
    <name type="scientific">Pseudoalteromonas caenipelagi</name>
    <dbReference type="NCBI Taxonomy" id="2726988"/>
    <lineage>
        <taxon>Bacteria</taxon>
        <taxon>Pseudomonadati</taxon>
        <taxon>Pseudomonadota</taxon>
        <taxon>Gammaproteobacteria</taxon>
        <taxon>Alteromonadales</taxon>
        <taxon>Pseudoalteromonadaceae</taxon>
        <taxon>Pseudoalteromonas</taxon>
    </lineage>
</organism>
<evidence type="ECO:0000256" key="1">
    <source>
        <dbReference type="ARBA" id="ARBA00009437"/>
    </source>
</evidence>
<dbReference type="Gene3D" id="1.10.10.10">
    <property type="entry name" value="Winged helix-like DNA-binding domain superfamily/Winged helix DNA-binding domain"/>
    <property type="match status" value="1"/>
</dbReference>
<sequence>MDTSTRLLMFLDVVERGSFAKAAQHRNIDRSVISKQINKLEEELSVRLLNRTTRSFSLTAAGAEMVKKAQQLRKLLSETQLLAENYHTEPKGLLRITSSTIIGRRYVQPVVNEFQKRFPQVEIELRLEDRLVDIVGEGYDLAFRIGEPKDSSLIARRIARNRLVILATSQFLATFGEPKSMADLSALPAASYANEGLRFTGINYLDEHNEPQEVTIKSIFRSNDGELLMMKVLSDTAFCTVPAFLIEQEVINGQLIPLLTNVTLPDYSALYAVYPHRDLPVRTRLFFDAMKEYIGKDTPIWEKNIPNFDNLYGFKPTIKAPLF</sequence>
<evidence type="ECO:0000313" key="7">
    <source>
        <dbReference type="Proteomes" id="UP000586305"/>
    </source>
</evidence>
<keyword evidence="2" id="KW-0805">Transcription regulation</keyword>
<evidence type="ECO:0000256" key="4">
    <source>
        <dbReference type="ARBA" id="ARBA00023163"/>
    </source>
</evidence>
<evidence type="ECO:0000259" key="5">
    <source>
        <dbReference type="PROSITE" id="PS50931"/>
    </source>
</evidence>
<dbReference type="Gene3D" id="3.40.190.290">
    <property type="match status" value="1"/>
</dbReference>
<dbReference type="GO" id="GO:0043565">
    <property type="term" value="F:sequence-specific DNA binding"/>
    <property type="evidence" value="ECO:0007669"/>
    <property type="project" value="TreeGrafter"/>
</dbReference>
<keyword evidence="4" id="KW-0804">Transcription</keyword>
<protein>
    <submittedName>
        <fullName evidence="6">LysR family transcriptional regulator</fullName>
    </submittedName>
</protein>
<dbReference type="InterPro" id="IPR036390">
    <property type="entry name" value="WH_DNA-bd_sf"/>
</dbReference>
<comment type="caution">
    <text evidence="6">The sequence shown here is derived from an EMBL/GenBank/DDBJ whole genome shotgun (WGS) entry which is preliminary data.</text>
</comment>
<feature type="domain" description="HTH lysR-type" evidence="5">
    <location>
        <begin position="1"/>
        <end position="59"/>
    </location>
</feature>